<dbReference type="EMBL" id="BJFL01000003">
    <property type="protein sequence ID" value="GDY29514.1"/>
    <property type="molecule type" value="Genomic_DNA"/>
</dbReference>
<accession>A0A4D4J276</accession>
<organism evidence="2 3">
    <name type="scientific">Gandjariella thermophila</name>
    <dbReference type="NCBI Taxonomy" id="1931992"/>
    <lineage>
        <taxon>Bacteria</taxon>
        <taxon>Bacillati</taxon>
        <taxon>Actinomycetota</taxon>
        <taxon>Actinomycetes</taxon>
        <taxon>Pseudonocardiales</taxon>
        <taxon>Pseudonocardiaceae</taxon>
        <taxon>Gandjariella</taxon>
    </lineage>
</organism>
<proteinExistence type="predicted"/>
<feature type="transmembrane region" description="Helical" evidence="1">
    <location>
        <begin position="28"/>
        <end position="54"/>
    </location>
</feature>
<dbReference type="RefSeq" id="WP_225978106.1">
    <property type="nucleotide sequence ID" value="NZ_BJFL01000003.1"/>
</dbReference>
<keyword evidence="3" id="KW-1185">Reference proteome</keyword>
<evidence type="ECO:0000313" key="2">
    <source>
        <dbReference type="EMBL" id="GDY29514.1"/>
    </source>
</evidence>
<name>A0A4D4J276_9PSEU</name>
<dbReference type="Proteomes" id="UP000298860">
    <property type="component" value="Unassembled WGS sequence"/>
</dbReference>
<dbReference type="AlphaFoldDB" id="A0A4D4J276"/>
<keyword evidence="1" id="KW-0812">Transmembrane</keyword>
<sequence>MTEQGIQQPPSQEPPVGVPPLLTELRRWLLFLGGTAVGAALVGAVWSITAAAAASPGTFTLHGTMTLMKAVGAPSVGCLDTGGYSDINEGASVTVYDASGKVAAVGRLGKGIYASFVCTFPIDVANVPDGQQFYQVEVTHRGKVSVTADQAKAGKVSLSLGSG</sequence>
<evidence type="ECO:0000313" key="3">
    <source>
        <dbReference type="Proteomes" id="UP000298860"/>
    </source>
</evidence>
<keyword evidence="1" id="KW-1133">Transmembrane helix</keyword>
<reference evidence="3" key="1">
    <citation type="submission" date="2019-04" db="EMBL/GenBank/DDBJ databases">
        <title>Draft genome sequence of Pseudonocardiaceae bacterium SL3-2-4.</title>
        <authorList>
            <person name="Ningsih F."/>
            <person name="Yokota A."/>
            <person name="Sakai Y."/>
            <person name="Nanatani K."/>
            <person name="Yabe S."/>
            <person name="Oetari A."/>
            <person name="Sjamsuridzal W."/>
        </authorList>
    </citation>
    <scope>NUCLEOTIDE SEQUENCE [LARGE SCALE GENOMIC DNA]</scope>
    <source>
        <strain evidence="3">SL3-2-4</strain>
    </source>
</reference>
<comment type="caution">
    <text evidence="2">The sequence shown here is derived from an EMBL/GenBank/DDBJ whole genome shotgun (WGS) entry which is preliminary data.</text>
</comment>
<protein>
    <submittedName>
        <fullName evidence="2">Uncharacterized protein</fullName>
    </submittedName>
</protein>
<keyword evidence="1" id="KW-0472">Membrane</keyword>
<gene>
    <name evidence="2" type="ORF">GTS_11470</name>
</gene>
<evidence type="ECO:0000256" key="1">
    <source>
        <dbReference type="SAM" id="Phobius"/>
    </source>
</evidence>